<evidence type="ECO:0000313" key="1">
    <source>
        <dbReference type="EMBL" id="DBA51983.1"/>
    </source>
</evidence>
<protein>
    <submittedName>
        <fullName evidence="1">ORF25</fullName>
    </submittedName>
</protein>
<proteinExistence type="predicted"/>
<name>A0AAT9J7D3_9VIRU</name>
<dbReference type="EMBL" id="BK067788">
    <property type="protein sequence ID" value="DBA51983.1"/>
    <property type="molecule type" value="Genomic_DNA"/>
</dbReference>
<organism evidence="1">
    <name type="scientific">Nitrosopumilaceae spindle-shaped virus</name>
    <dbReference type="NCBI Taxonomy" id="3065433"/>
    <lineage>
        <taxon>Viruses</taxon>
    </lineage>
</organism>
<accession>A0AAT9J7D3</accession>
<reference evidence="1" key="1">
    <citation type="journal article" date="2024" name="Environ. Microbiol. Rep.">
        <title>Hiding in plain sight: The discovery of complete genomes of 11 hypothetical spindle-shaped viruses that putatively infect mesophilic ammonia-oxidizing archaea.</title>
        <authorList>
            <person name="Ni Y."/>
            <person name="Xu T."/>
            <person name="Yan S."/>
            <person name="Chen L."/>
            <person name="Wang Y."/>
        </authorList>
    </citation>
    <scope>NUCLEOTIDE SEQUENCE</scope>
    <source>
        <strain evidence="1">NTM1</strain>
    </source>
</reference>
<sequence>MLNELSSDIAFKIGKIQGLARFIKIVKLSDKERNEALDTIYKIGEEINQLNKDLANKIVQESGK</sequence>
<reference evidence="1" key="2">
    <citation type="submission" date="2024-03" db="EMBL/GenBank/DDBJ databases">
        <authorList>
            <person name="Ni Y."/>
            <person name="Xu T."/>
            <person name="Yan S."/>
            <person name="Chen L."/>
            <person name="Wang Y."/>
        </authorList>
    </citation>
    <scope>NUCLEOTIDE SEQUENCE</scope>
    <source>
        <strain evidence="1">NTM1</strain>
    </source>
</reference>